<reference evidence="1 2" key="1">
    <citation type="journal article" date="2005" name="Science">
        <title>The genome of the kinetoplastid parasite, Leishmania major.</title>
        <authorList>
            <person name="Ivens A.C."/>
            <person name="Peacock C.S."/>
            <person name="Worthey E.A."/>
            <person name="Murphy L."/>
            <person name="Aggarwal G."/>
            <person name="Berriman M."/>
            <person name="Sisk E."/>
            <person name="Rajandream M.A."/>
            <person name="Adlem E."/>
            <person name="Aert R."/>
            <person name="Anupama A."/>
            <person name="Apostolou Z."/>
            <person name="Attipoe P."/>
            <person name="Bason N."/>
            <person name="Bauser C."/>
            <person name="Beck A."/>
            <person name="Beverley S.M."/>
            <person name="Bianchettin G."/>
            <person name="Borzym K."/>
            <person name="Bothe G."/>
            <person name="Bruschi C.V."/>
            <person name="Collins M."/>
            <person name="Cadag E."/>
            <person name="Ciarloni L."/>
            <person name="Clayton C."/>
            <person name="Coulson R.M."/>
            <person name="Cronin A."/>
            <person name="Cruz A.K."/>
            <person name="Davies R.M."/>
            <person name="De Gaudenzi J."/>
            <person name="Dobson D.E."/>
            <person name="Duesterhoeft A."/>
            <person name="Fazelina G."/>
            <person name="Fosker N."/>
            <person name="Frasch A.C."/>
            <person name="Fraser A."/>
            <person name="Fuchs M."/>
            <person name="Gabel C."/>
            <person name="Goble A."/>
            <person name="Goffeau A."/>
            <person name="Harris D."/>
            <person name="Hertz-Fowler C."/>
            <person name="Hilbert H."/>
            <person name="Horn D."/>
            <person name="Huang Y."/>
            <person name="Klages S."/>
            <person name="Knights A."/>
            <person name="Kube M."/>
            <person name="Larke N."/>
            <person name="Litvin L."/>
            <person name="Lord A."/>
            <person name="Louie T."/>
            <person name="Marra M."/>
            <person name="Masuy D."/>
            <person name="Matthews K."/>
            <person name="Michaeli S."/>
            <person name="Mottram J.C."/>
            <person name="Muller-Auer S."/>
            <person name="Munden H."/>
            <person name="Nelson S."/>
            <person name="Norbertczak H."/>
            <person name="Oliver K."/>
            <person name="O'neil S."/>
            <person name="Pentony M."/>
            <person name="Pohl T.M."/>
            <person name="Price C."/>
            <person name="Purnelle B."/>
            <person name="Quail M.A."/>
            <person name="Rabbinowitsch E."/>
            <person name="Reinhardt R."/>
            <person name="Rieger M."/>
            <person name="Rinta J."/>
            <person name="Robben J."/>
            <person name="Robertson L."/>
            <person name="Ruiz J.C."/>
            <person name="Rutter S."/>
            <person name="Saunders D."/>
            <person name="Schafer M."/>
            <person name="Schein J."/>
            <person name="Schwartz D.C."/>
            <person name="Seeger K."/>
            <person name="Seyler A."/>
            <person name="Sharp S."/>
            <person name="Shin H."/>
            <person name="Sivam D."/>
            <person name="Squares R."/>
            <person name="Squares S."/>
            <person name="Tosato V."/>
            <person name="Vogt C."/>
            <person name="Volckaert G."/>
            <person name="Wambutt R."/>
            <person name="Warren T."/>
            <person name="Wedler H."/>
            <person name="Woodward J."/>
            <person name="Zhou S."/>
            <person name="Zimmermann W."/>
            <person name="Smith D.F."/>
            <person name="Blackwell J.M."/>
            <person name="Stuart K.D."/>
            <person name="Barrell B."/>
            <person name="Myler P.J."/>
        </authorList>
    </citation>
    <scope>NUCLEOTIDE SEQUENCE [LARGE SCALE GENOMIC DNA]</scope>
    <source>
        <strain evidence="2">MHOM/IL/81/Friedlin</strain>
    </source>
</reference>
<gene>
    <name evidence="1" type="ORF">LMJF_31_1850</name>
</gene>
<proteinExistence type="predicted"/>
<protein>
    <submittedName>
        <fullName evidence="1">Uncharacterized protein</fullName>
    </submittedName>
</protein>
<evidence type="ECO:0000313" key="1">
    <source>
        <dbReference type="EMBL" id="CAJ08373.1"/>
    </source>
</evidence>
<dbReference type="HOGENOM" id="CLU_2297102_0_0_1"/>
<dbReference type="VEuPathDB" id="TriTrypDB:LMJFC_310030300"/>
<dbReference type="InParanoid" id="Q4Q677"/>
<dbReference type="VEuPathDB" id="TriTrypDB:LmjF.31.1850"/>
<dbReference type="VEuPathDB" id="TriTrypDB:LMJSD75_310026300"/>
<keyword evidence="2" id="KW-1185">Reference proteome</keyword>
<name>Q4Q677_LEIMA</name>
<dbReference type="AlphaFoldDB" id="Q4Q677"/>
<dbReference type="EMBL" id="FR796427">
    <property type="protein sequence ID" value="CAJ08373.1"/>
    <property type="molecule type" value="Genomic_DNA"/>
</dbReference>
<dbReference type="OMA" id="HEHSRCG"/>
<accession>Q4Q677</accession>
<dbReference type="KEGG" id="lma:LMJF_31_1850"/>
<dbReference type="VEuPathDB" id="TriTrypDB:LMJLV39_310026500"/>
<sequence>MPNVRALLDTSMFTCGQYRPAGSEQTLQVALGRDVQRDLGRVPQRIGVRVAMTEETATLLCADNDSGGRGFFSGSRNALQGVCGHSRCGRSSRGWFPRWTR</sequence>
<evidence type="ECO:0000313" key="2">
    <source>
        <dbReference type="Proteomes" id="UP000000542"/>
    </source>
</evidence>
<dbReference type="Proteomes" id="UP000000542">
    <property type="component" value="Chromosome 31"/>
</dbReference>
<organism evidence="1 2">
    <name type="scientific">Leishmania major</name>
    <dbReference type="NCBI Taxonomy" id="5664"/>
    <lineage>
        <taxon>Eukaryota</taxon>
        <taxon>Discoba</taxon>
        <taxon>Euglenozoa</taxon>
        <taxon>Kinetoplastea</taxon>
        <taxon>Metakinetoplastina</taxon>
        <taxon>Trypanosomatida</taxon>
        <taxon>Trypanosomatidae</taxon>
        <taxon>Leishmaniinae</taxon>
        <taxon>Leishmania</taxon>
    </lineage>
</organism>
<dbReference type="GeneID" id="5654116"/>
<reference evidence="1 2" key="2">
    <citation type="journal article" date="2011" name="Genome Res.">
        <title>Chromosome and gene copy number variation allow major structural change between species and strains of Leishmania.</title>
        <authorList>
            <person name="Rogers M.B."/>
            <person name="Hilley J.D."/>
            <person name="Dickens N.J."/>
            <person name="Wilkes J."/>
            <person name="Bates P.A."/>
            <person name="Depledge D.P."/>
            <person name="Harris D."/>
            <person name="Her Y."/>
            <person name="Herzyk P."/>
            <person name="Imamura H."/>
            <person name="Otto T.D."/>
            <person name="Sanders M."/>
            <person name="Seeger K."/>
            <person name="Dujardin J.C."/>
            <person name="Berriman M."/>
            <person name="Smith D.F."/>
            <person name="Hertz-Fowler C."/>
            <person name="Mottram J.C."/>
        </authorList>
    </citation>
    <scope>NUCLEOTIDE SEQUENCE [LARGE SCALE GENOMIC DNA]</scope>
    <source>
        <strain evidence="2">MHOM/IL/81/Friedlin</strain>
    </source>
</reference>
<dbReference type="RefSeq" id="XP_001685171.1">
    <property type="nucleotide sequence ID" value="XM_001685119.1"/>
</dbReference>